<dbReference type="InterPro" id="IPR007497">
    <property type="entry name" value="SIMPL/DUF541"/>
</dbReference>
<dbReference type="Pfam" id="PF04402">
    <property type="entry name" value="SIMPL"/>
    <property type="match status" value="1"/>
</dbReference>
<feature type="signal peptide" evidence="1">
    <location>
        <begin position="1"/>
        <end position="21"/>
    </location>
</feature>
<name>A0A8J7U5P2_9BACT</name>
<dbReference type="Gene3D" id="3.30.110.170">
    <property type="entry name" value="Protein of unknown function (DUF541), domain 1"/>
    <property type="match status" value="1"/>
</dbReference>
<dbReference type="Proteomes" id="UP000664417">
    <property type="component" value="Unassembled WGS sequence"/>
</dbReference>
<dbReference type="PANTHER" id="PTHR34387:SF1">
    <property type="entry name" value="PERIPLASMIC IMMUNOGENIC PROTEIN"/>
    <property type="match status" value="1"/>
</dbReference>
<reference evidence="2" key="1">
    <citation type="submission" date="2021-03" db="EMBL/GenBank/DDBJ databases">
        <authorList>
            <person name="Wang G."/>
        </authorList>
    </citation>
    <scope>NUCLEOTIDE SEQUENCE</scope>
    <source>
        <strain evidence="2">KCTC 12899</strain>
    </source>
</reference>
<keyword evidence="1" id="KW-0732">Signal</keyword>
<sequence>MKIRFLMIVLSLMVLVPAGTAQVRETFANDAYRGKTDANVIIVRGRGEVKAVPDIATFNVGVETEDANASVAISTNAIRANQIHSVLTSNGIAAEDIRTSEYNVYPVYNNGSSSIRGYRVNNTIAVVVRDVSALGQLLDTLISSGANRFYGINFAVSNANQLREQAMAEAVVDARAQATLLAQAAGVTLGQVRAIEPQTTHYPSFDRNESSSFDSSTPIATGSNTIIADVAVIFEIQ</sequence>
<organism evidence="2 3">
    <name type="scientific">Acanthopleuribacter pedis</name>
    <dbReference type="NCBI Taxonomy" id="442870"/>
    <lineage>
        <taxon>Bacteria</taxon>
        <taxon>Pseudomonadati</taxon>
        <taxon>Acidobacteriota</taxon>
        <taxon>Holophagae</taxon>
        <taxon>Acanthopleuribacterales</taxon>
        <taxon>Acanthopleuribacteraceae</taxon>
        <taxon>Acanthopleuribacter</taxon>
    </lineage>
</organism>
<dbReference type="RefSeq" id="WP_207859419.1">
    <property type="nucleotide sequence ID" value="NZ_JAFREP010000012.1"/>
</dbReference>
<dbReference type="AlphaFoldDB" id="A0A8J7U5P2"/>
<feature type="chain" id="PRO_5035195421" evidence="1">
    <location>
        <begin position="22"/>
        <end position="237"/>
    </location>
</feature>
<proteinExistence type="predicted"/>
<evidence type="ECO:0000313" key="2">
    <source>
        <dbReference type="EMBL" id="MBO1319521.1"/>
    </source>
</evidence>
<keyword evidence="3" id="KW-1185">Reference proteome</keyword>
<dbReference type="EMBL" id="JAFREP010000012">
    <property type="protein sequence ID" value="MBO1319521.1"/>
    <property type="molecule type" value="Genomic_DNA"/>
</dbReference>
<dbReference type="InterPro" id="IPR052022">
    <property type="entry name" value="26kDa_periplasmic_antigen"/>
</dbReference>
<evidence type="ECO:0000256" key="1">
    <source>
        <dbReference type="SAM" id="SignalP"/>
    </source>
</evidence>
<dbReference type="GO" id="GO:0006974">
    <property type="term" value="P:DNA damage response"/>
    <property type="evidence" value="ECO:0007669"/>
    <property type="project" value="TreeGrafter"/>
</dbReference>
<dbReference type="Gene3D" id="3.30.70.2970">
    <property type="entry name" value="Protein of unknown function (DUF541), domain 2"/>
    <property type="match status" value="1"/>
</dbReference>
<dbReference type="PANTHER" id="PTHR34387">
    <property type="entry name" value="SLR1258 PROTEIN"/>
    <property type="match status" value="1"/>
</dbReference>
<protein>
    <submittedName>
        <fullName evidence="2">SIMPL domain-containing protein</fullName>
    </submittedName>
</protein>
<comment type="caution">
    <text evidence="2">The sequence shown here is derived from an EMBL/GenBank/DDBJ whole genome shotgun (WGS) entry which is preliminary data.</text>
</comment>
<evidence type="ECO:0000313" key="3">
    <source>
        <dbReference type="Proteomes" id="UP000664417"/>
    </source>
</evidence>
<gene>
    <name evidence="2" type="ORF">J3U88_13685</name>
</gene>
<accession>A0A8J7U5P2</accession>